<feature type="transmembrane region" description="Helical" evidence="1">
    <location>
        <begin position="104"/>
        <end position="124"/>
    </location>
</feature>
<evidence type="ECO:0000256" key="1">
    <source>
        <dbReference type="SAM" id="Phobius"/>
    </source>
</evidence>
<dbReference type="InterPro" id="IPR008756">
    <property type="entry name" value="Peptidase_M56"/>
</dbReference>
<reference evidence="3 4" key="1">
    <citation type="submission" date="2024-01" db="EMBL/GenBank/DDBJ databases">
        <title>Pedobacter sp. nov., isolated from oil-contaminated soil.</title>
        <authorList>
            <person name="Le N.T.T."/>
        </authorList>
    </citation>
    <scope>NUCLEOTIDE SEQUENCE [LARGE SCALE GENOMIC DNA]</scope>
    <source>
        <strain evidence="3 4">VNH31</strain>
    </source>
</reference>
<dbReference type="EMBL" id="JAZDQU010000001">
    <property type="protein sequence ID" value="MEE1883791.1"/>
    <property type="molecule type" value="Genomic_DNA"/>
</dbReference>
<sequence>MNTLFQDIIQAFGWSILNSIWQSGIIYVLLLIFMVSFPKFKAVYRHNLSYASLILMFSWFVYTFISRLTEVNKSVKSGVDLSMYELGSFAQNLPETFTEKAESYFPIIVPIYILGIIFQLFIVVKSYFFLEKIKKNELSAVPQNWLNQFNEIKKSLKLNKKIQFHLSGLITVPIVIGYLKPIVLFPIALVNHLEEEQVEAILIHELSHIRRNDYLLNIIKTCVETVLFFNPFVWLTSRFIQIEREHACDDLVVKFSGKPLSYAHALLKLELLQQEESNPTFSLAATGSNYHLYQRIKRITNMKTNYLNVKQQLAALTLALGGLLSVAWTHPTIKEKAKELSVNLAEITFIAPKSADVPVSKGLNKNNPPIVVALNSPIGLLEINKEVEELKVKRPSRIDFIKLAPAINNIGDLDFKNSSFIFKKVDSIDYNPTRLEGKVFFKTSASKTQNLKKNIHDLLDRININEEEKTNYRLLINEFTDNLENSDRIRVGKVHTFNNHQQNEDGNNEASQPKKLFLTAKKTIPGKPISINIRLLDSTKNVTIKADSVNFHAISHLAQVKPLNNENVNSIKPEEISNIKINSKEKQIEFVLKNGEVKKFDVLVTGINKIQGVDASLENSPVDKISTVTVRGYPLLNN</sequence>
<proteinExistence type="predicted"/>
<feature type="transmembrane region" description="Helical" evidence="1">
    <location>
        <begin position="12"/>
        <end position="35"/>
    </location>
</feature>
<dbReference type="PANTHER" id="PTHR34978">
    <property type="entry name" value="POSSIBLE SENSOR-TRANSDUCER PROTEIN BLAR"/>
    <property type="match status" value="1"/>
</dbReference>
<dbReference type="RefSeq" id="WP_330144718.1">
    <property type="nucleotide sequence ID" value="NZ_JAZDQU010000001.1"/>
</dbReference>
<dbReference type="Proteomes" id="UP001337681">
    <property type="component" value="Unassembled WGS sequence"/>
</dbReference>
<dbReference type="Gene3D" id="3.30.2010.10">
    <property type="entry name" value="Metalloproteases ('zincins'), catalytic domain"/>
    <property type="match status" value="1"/>
</dbReference>
<protein>
    <submittedName>
        <fullName evidence="3">M56 family metallopeptidase</fullName>
    </submittedName>
</protein>
<feature type="domain" description="Peptidase M56" evidence="2">
    <location>
        <begin position="87"/>
        <end position="298"/>
    </location>
</feature>
<feature type="transmembrane region" description="Helical" evidence="1">
    <location>
        <begin position="162"/>
        <end position="179"/>
    </location>
</feature>
<keyword evidence="4" id="KW-1185">Reference proteome</keyword>
<name>A0ABU7GXP2_9SPHI</name>
<dbReference type="Pfam" id="PF05569">
    <property type="entry name" value="Peptidase_M56"/>
    <property type="match status" value="1"/>
</dbReference>
<accession>A0ABU7GXP2</accession>
<evidence type="ECO:0000259" key="2">
    <source>
        <dbReference type="Pfam" id="PF05569"/>
    </source>
</evidence>
<dbReference type="PANTHER" id="PTHR34978:SF3">
    <property type="entry name" value="SLR0241 PROTEIN"/>
    <property type="match status" value="1"/>
</dbReference>
<dbReference type="InterPro" id="IPR052173">
    <property type="entry name" value="Beta-lactam_resp_regulator"/>
</dbReference>
<evidence type="ECO:0000313" key="3">
    <source>
        <dbReference type="EMBL" id="MEE1883791.1"/>
    </source>
</evidence>
<feature type="transmembrane region" description="Helical" evidence="1">
    <location>
        <begin position="47"/>
        <end position="65"/>
    </location>
</feature>
<organism evidence="3 4">
    <name type="scientific">Pedobacter flavus</name>
    <dbReference type="NCBI Taxonomy" id="3113906"/>
    <lineage>
        <taxon>Bacteria</taxon>
        <taxon>Pseudomonadati</taxon>
        <taxon>Bacteroidota</taxon>
        <taxon>Sphingobacteriia</taxon>
        <taxon>Sphingobacteriales</taxon>
        <taxon>Sphingobacteriaceae</taxon>
        <taxon>Pedobacter</taxon>
    </lineage>
</organism>
<evidence type="ECO:0000313" key="4">
    <source>
        <dbReference type="Proteomes" id="UP001337681"/>
    </source>
</evidence>
<gene>
    <name evidence="3" type="ORF">VRU49_00030</name>
</gene>
<comment type="caution">
    <text evidence="3">The sequence shown here is derived from an EMBL/GenBank/DDBJ whole genome shotgun (WGS) entry which is preliminary data.</text>
</comment>
<keyword evidence="1" id="KW-1133">Transmembrane helix</keyword>
<dbReference type="CDD" id="cd07341">
    <property type="entry name" value="M56_BlaR1_MecR1_like"/>
    <property type="match status" value="1"/>
</dbReference>
<keyword evidence="1" id="KW-0472">Membrane</keyword>
<keyword evidence="1" id="KW-0812">Transmembrane</keyword>